<protein>
    <submittedName>
        <fullName evidence="2">Uncharacterized protein</fullName>
    </submittedName>
</protein>
<feature type="region of interest" description="Disordered" evidence="1">
    <location>
        <begin position="69"/>
        <end position="88"/>
    </location>
</feature>
<evidence type="ECO:0000256" key="1">
    <source>
        <dbReference type="SAM" id="MobiDB-lite"/>
    </source>
</evidence>
<dbReference type="AlphaFoldDB" id="A0AAV7L1F8"/>
<proteinExistence type="predicted"/>
<name>A0AAV7L1F8_PLEWA</name>
<reference evidence="2" key="1">
    <citation type="journal article" date="2022" name="bioRxiv">
        <title>Sequencing and chromosome-scale assembly of the giantPleurodeles waltlgenome.</title>
        <authorList>
            <person name="Brown T."/>
            <person name="Elewa A."/>
            <person name="Iarovenko S."/>
            <person name="Subramanian E."/>
            <person name="Araus A.J."/>
            <person name="Petzold A."/>
            <person name="Susuki M."/>
            <person name="Suzuki K.-i.T."/>
            <person name="Hayashi T."/>
            <person name="Toyoda A."/>
            <person name="Oliveira C."/>
            <person name="Osipova E."/>
            <person name="Leigh N.D."/>
            <person name="Simon A."/>
            <person name="Yun M.H."/>
        </authorList>
    </citation>
    <scope>NUCLEOTIDE SEQUENCE</scope>
    <source>
        <strain evidence="2">20211129_DDA</strain>
        <tissue evidence="2">Liver</tissue>
    </source>
</reference>
<comment type="caution">
    <text evidence="2">The sequence shown here is derived from an EMBL/GenBank/DDBJ whole genome shotgun (WGS) entry which is preliminary data.</text>
</comment>
<keyword evidence="3" id="KW-1185">Reference proteome</keyword>
<evidence type="ECO:0000313" key="2">
    <source>
        <dbReference type="EMBL" id="KAJ1083133.1"/>
    </source>
</evidence>
<dbReference type="Proteomes" id="UP001066276">
    <property type="component" value="Chromosome 12"/>
</dbReference>
<gene>
    <name evidence="2" type="ORF">NDU88_003293</name>
</gene>
<organism evidence="2 3">
    <name type="scientific">Pleurodeles waltl</name>
    <name type="common">Iberian ribbed newt</name>
    <dbReference type="NCBI Taxonomy" id="8319"/>
    <lineage>
        <taxon>Eukaryota</taxon>
        <taxon>Metazoa</taxon>
        <taxon>Chordata</taxon>
        <taxon>Craniata</taxon>
        <taxon>Vertebrata</taxon>
        <taxon>Euteleostomi</taxon>
        <taxon>Amphibia</taxon>
        <taxon>Batrachia</taxon>
        <taxon>Caudata</taxon>
        <taxon>Salamandroidea</taxon>
        <taxon>Salamandridae</taxon>
        <taxon>Pleurodelinae</taxon>
        <taxon>Pleurodeles</taxon>
    </lineage>
</organism>
<evidence type="ECO:0000313" key="3">
    <source>
        <dbReference type="Proteomes" id="UP001066276"/>
    </source>
</evidence>
<dbReference type="EMBL" id="JANPWB010000016">
    <property type="protein sequence ID" value="KAJ1083133.1"/>
    <property type="molecule type" value="Genomic_DNA"/>
</dbReference>
<accession>A0AAV7L1F8</accession>
<sequence>MGGSRPPGLYPRGRAPGQGRSPGTLPLGQGFIGLQATGIHRRGPVQAPLGLSPFPQSATFAISNAIGPISSQSGASRSGRHLLFPSRDRPDLRTSVGCRILVRLPYTTPYETQGHRGARIGIFLLNRTALAMGG</sequence>
<feature type="region of interest" description="Disordered" evidence="1">
    <location>
        <begin position="1"/>
        <end position="27"/>
    </location>
</feature>